<keyword evidence="7" id="KW-1133">Transmembrane helix</keyword>
<protein>
    <submittedName>
        <fullName evidence="9">Cell death-inducing p53 target 1</fullName>
    </submittedName>
</protein>
<evidence type="ECO:0000256" key="7">
    <source>
        <dbReference type="SAM" id="Phobius"/>
    </source>
</evidence>
<dbReference type="Proteomes" id="UP001527925">
    <property type="component" value="Unassembled WGS sequence"/>
</dbReference>
<evidence type="ECO:0000256" key="3">
    <source>
        <dbReference type="ARBA" id="ARBA00022723"/>
    </source>
</evidence>
<dbReference type="PANTHER" id="PTHR23292">
    <property type="entry name" value="LIPOPOLYSACCHARIDE-INDUCED TUMOR NECROSIS FACTOR-ALPHA FACTOR"/>
    <property type="match status" value="1"/>
</dbReference>
<keyword evidence="4" id="KW-0862">Zinc</keyword>
<reference evidence="9 10" key="1">
    <citation type="submission" date="2023-09" db="EMBL/GenBank/DDBJ databases">
        <title>Pangenome analysis of Batrachochytrium dendrobatidis and related Chytrids.</title>
        <authorList>
            <person name="Yacoub M.N."/>
            <person name="Stajich J.E."/>
            <person name="James T.Y."/>
        </authorList>
    </citation>
    <scope>NUCLEOTIDE SEQUENCE [LARGE SCALE GENOMIC DNA]</scope>
    <source>
        <strain evidence="9 10">JEL0888</strain>
    </source>
</reference>
<keyword evidence="10" id="KW-1185">Reference proteome</keyword>
<evidence type="ECO:0000256" key="2">
    <source>
        <dbReference type="ARBA" id="ARBA00005975"/>
    </source>
</evidence>
<evidence type="ECO:0000256" key="6">
    <source>
        <dbReference type="SAM" id="MobiDB-lite"/>
    </source>
</evidence>
<dbReference type="InterPro" id="IPR037519">
    <property type="entry name" value="LITAF_fam"/>
</dbReference>
<evidence type="ECO:0000256" key="4">
    <source>
        <dbReference type="ARBA" id="ARBA00022833"/>
    </source>
</evidence>
<keyword evidence="5 7" id="KW-0472">Membrane</keyword>
<proteinExistence type="inferred from homology"/>
<name>A0ABR4NDB6_9FUNG</name>
<dbReference type="EMBL" id="JADGIZ020000011">
    <property type="protein sequence ID" value="KAL2917446.1"/>
    <property type="molecule type" value="Genomic_DNA"/>
</dbReference>
<keyword evidence="7" id="KW-0812">Transmembrane</keyword>
<dbReference type="InterPro" id="IPR006629">
    <property type="entry name" value="LITAF"/>
</dbReference>
<comment type="similarity">
    <text evidence="2">Belongs to the CDIP1/LITAF family.</text>
</comment>
<feature type="region of interest" description="Disordered" evidence="6">
    <location>
        <begin position="30"/>
        <end position="52"/>
    </location>
</feature>
<comment type="subcellular location">
    <subcellularLocation>
        <location evidence="1">Membrane</location>
        <topology evidence="1">Peripheral membrane protein</topology>
    </subcellularLocation>
</comment>
<sequence length="144" mass="15028">MDKSYENPAPAPLPAPQAAPVEAYPPAYGAPAPPAKAAQPAQPAPAYGAPGQPVYAQPMPGQPIMVTTVQYGKNPQNVTCPTCKNQVITQTTAENGLAMWLAVGGCCLFTGCCCWIPLLISDLKDVSHDCPVCKTHLGDAKLIK</sequence>
<organism evidence="9 10">
    <name type="scientific">Polyrhizophydium stewartii</name>
    <dbReference type="NCBI Taxonomy" id="2732419"/>
    <lineage>
        <taxon>Eukaryota</taxon>
        <taxon>Fungi</taxon>
        <taxon>Fungi incertae sedis</taxon>
        <taxon>Chytridiomycota</taxon>
        <taxon>Chytridiomycota incertae sedis</taxon>
        <taxon>Chytridiomycetes</taxon>
        <taxon>Rhizophydiales</taxon>
        <taxon>Rhizophydiales incertae sedis</taxon>
        <taxon>Polyrhizophydium</taxon>
    </lineage>
</organism>
<keyword evidence="3" id="KW-0479">Metal-binding</keyword>
<feature type="transmembrane region" description="Helical" evidence="7">
    <location>
        <begin position="97"/>
        <end position="120"/>
    </location>
</feature>
<comment type="caution">
    <text evidence="9">The sequence shown here is derived from an EMBL/GenBank/DDBJ whole genome shotgun (WGS) entry which is preliminary data.</text>
</comment>
<dbReference type="PROSITE" id="PS51837">
    <property type="entry name" value="LITAF"/>
    <property type="match status" value="1"/>
</dbReference>
<evidence type="ECO:0000259" key="8">
    <source>
        <dbReference type="PROSITE" id="PS51837"/>
    </source>
</evidence>
<feature type="domain" description="LITAF" evidence="8">
    <location>
        <begin position="60"/>
        <end position="142"/>
    </location>
</feature>
<evidence type="ECO:0000313" key="9">
    <source>
        <dbReference type="EMBL" id="KAL2917446.1"/>
    </source>
</evidence>
<accession>A0ABR4NDB6</accession>
<evidence type="ECO:0000313" key="10">
    <source>
        <dbReference type="Proteomes" id="UP001527925"/>
    </source>
</evidence>
<evidence type="ECO:0000256" key="1">
    <source>
        <dbReference type="ARBA" id="ARBA00004170"/>
    </source>
</evidence>
<dbReference type="SMART" id="SM00714">
    <property type="entry name" value="LITAF"/>
    <property type="match status" value="1"/>
</dbReference>
<dbReference type="Pfam" id="PF10601">
    <property type="entry name" value="zf-LITAF-like"/>
    <property type="match status" value="1"/>
</dbReference>
<gene>
    <name evidence="9" type="primary">CDIP1_2</name>
    <name evidence="9" type="ORF">HK105_203112</name>
</gene>
<evidence type="ECO:0000256" key="5">
    <source>
        <dbReference type="ARBA" id="ARBA00023136"/>
    </source>
</evidence>
<dbReference type="PANTHER" id="PTHR23292:SF46">
    <property type="entry name" value="LIPOPOLYSACCHARIDE-INDUCED TUMOR NECROSIS FACTOR-ALPHA FACTOR HOMOLOG"/>
    <property type="match status" value="1"/>
</dbReference>